<dbReference type="InterPro" id="IPR002299">
    <property type="entry name" value="Porin_Neis"/>
</dbReference>
<organism evidence="13 14">
    <name type="scientific">Bordetella genomosp. 4</name>
    <dbReference type="NCBI Taxonomy" id="463044"/>
    <lineage>
        <taxon>Bacteria</taxon>
        <taxon>Pseudomonadati</taxon>
        <taxon>Pseudomonadota</taxon>
        <taxon>Betaproteobacteria</taxon>
        <taxon>Burkholderiales</taxon>
        <taxon>Alcaligenaceae</taxon>
        <taxon>Bordetella</taxon>
    </lineage>
</organism>
<dbReference type="GO" id="GO:0034220">
    <property type="term" value="P:monoatomic ion transmembrane transport"/>
    <property type="evidence" value="ECO:0007669"/>
    <property type="project" value="InterPro"/>
</dbReference>
<proteinExistence type="predicted"/>
<keyword evidence="9" id="KW-0472">Membrane</keyword>
<dbReference type="InterPro" id="IPR023614">
    <property type="entry name" value="Porin_dom_sf"/>
</dbReference>
<dbReference type="PRINTS" id="PR00182">
    <property type="entry name" value="ECOLNEIPORIN"/>
</dbReference>
<evidence type="ECO:0000256" key="3">
    <source>
        <dbReference type="ARBA" id="ARBA00022448"/>
    </source>
</evidence>
<protein>
    <submittedName>
        <fullName evidence="13">Porin</fullName>
    </submittedName>
</protein>
<name>A0A261UTV7_9BORD</name>
<evidence type="ECO:0000256" key="5">
    <source>
        <dbReference type="ARBA" id="ARBA00022692"/>
    </source>
</evidence>
<keyword evidence="8" id="KW-0626">Porin</keyword>
<dbReference type="Pfam" id="PF13609">
    <property type="entry name" value="Porin_4"/>
    <property type="match status" value="1"/>
</dbReference>
<keyword evidence="7" id="KW-0406">Ion transport</keyword>
<dbReference type="InterPro" id="IPR001702">
    <property type="entry name" value="Porin_Gram-ve"/>
</dbReference>
<evidence type="ECO:0000256" key="1">
    <source>
        <dbReference type="ARBA" id="ARBA00004571"/>
    </source>
</evidence>
<evidence type="ECO:0000256" key="9">
    <source>
        <dbReference type="ARBA" id="ARBA00023136"/>
    </source>
</evidence>
<evidence type="ECO:0000256" key="2">
    <source>
        <dbReference type="ARBA" id="ARBA00011233"/>
    </source>
</evidence>
<dbReference type="GO" id="GO:0015288">
    <property type="term" value="F:porin activity"/>
    <property type="evidence" value="ECO:0007669"/>
    <property type="project" value="UniProtKB-KW"/>
</dbReference>
<evidence type="ECO:0000313" key="14">
    <source>
        <dbReference type="Proteomes" id="UP000216885"/>
    </source>
</evidence>
<keyword evidence="3" id="KW-0813">Transport</keyword>
<keyword evidence="6 11" id="KW-0732">Signal</keyword>
<dbReference type="InterPro" id="IPR033900">
    <property type="entry name" value="Gram_neg_porin_domain"/>
</dbReference>
<dbReference type="GO" id="GO:0009279">
    <property type="term" value="C:cell outer membrane"/>
    <property type="evidence" value="ECO:0007669"/>
    <property type="project" value="UniProtKB-SubCell"/>
</dbReference>
<evidence type="ECO:0000259" key="12">
    <source>
        <dbReference type="Pfam" id="PF13609"/>
    </source>
</evidence>
<dbReference type="SUPFAM" id="SSF56935">
    <property type="entry name" value="Porins"/>
    <property type="match status" value="1"/>
</dbReference>
<dbReference type="Gene3D" id="2.40.160.10">
    <property type="entry name" value="Porin"/>
    <property type="match status" value="1"/>
</dbReference>
<evidence type="ECO:0000256" key="8">
    <source>
        <dbReference type="ARBA" id="ARBA00023114"/>
    </source>
</evidence>
<keyword evidence="5" id="KW-0812">Transmembrane</keyword>
<keyword evidence="4" id="KW-1134">Transmembrane beta strand</keyword>
<dbReference type="PRINTS" id="PR00184">
    <property type="entry name" value="NEISSPPORIN"/>
</dbReference>
<evidence type="ECO:0000256" key="6">
    <source>
        <dbReference type="ARBA" id="ARBA00022729"/>
    </source>
</evidence>
<feature type="signal peptide" evidence="11">
    <location>
        <begin position="1"/>
        <end position="20"/>
    </location>
</feature>
<dbReference type="CDD" id="cd00342">
    <property type="entry name" value="gram_neg_porins"/>
    <property type="match status" value="1"/>
</dbReference>
<accession>A0A261UTV7</accession>
<sequence>MKKTLLAVALAAGFAGVAQAETSVTLYGLIDAGIGYNQVKGANGDKASRVGAVDGVNSGSRFGLRGSEDLGDGLKAVFTLEGGFSPNNGNSSQSGRLFGRQATVGLQSDSWGQLDFGRQTNLASKYFAGIDPSGISYDQATMGTSFSSANTVRLDNMVLYQTPSFSGFKFGVGYSFNADDEASTGGGFRTNNNNRVVTVGGRYQNGPLDVALSYDNFRPDSSRTKGQYDTDNVQSYIIGAAYDFEVVKVSAAFGQTFDGWFVGTSADGIGDVDGTNIGSWKLADGSRVNSYLLGVSAPIGGASNIWASWQRADVNNSRLAGDDATSNTFSVGYTYDLSKRTNLYALASYGDNWAFQEDQRSTFAAVGLRHRF</sequence>
<dbReference type="PANTHER" id="PTHR34501">
    <property type="entry name" value="PROTEIN YDDL-RELATED"/>
    <property type="match status" value="1"/>
</dbReference>
<dbReference type="EMBL" id="NEVQ01000003">
    <property type="protein sequence ID" value="OZI64700.1"/>
    <property type="molecule type" value="Genomic_DNA"/>
</dbReference>
<feature type="chain" id="PRO_5012085534" evidence="11">
    <location>
        <begin position="21"/>
        <end position="372"/>
    </location>
</feature>
<feature type="domain" description="Porin" evidence="12">
    <location>
        <begin position="7"/>
        <end position="352"/>
    </location>
</feature>
<dbReference type="PANTHER" id="PTHR34501:SF9">
    <property type="entry name" value="MAJOR OUTER MEMBRANE PROTEIN P.IA"/>
    <property type="match status" value="1"/>
</dbReference>
<dbReference type="GO" id="GO:0046930">
    <property type="term" value="C:pore complex"/>
    <property type="evidence" value="ECO:0007669"/>
    <property type="project" value="UniProtKB-KW"/>
</dbReference>
<keyword evidence="10" id="KW-0998">Cell outer membrane</keyword>
<dbReference type="InterPro" id="IPR050298">
    <property type="entry name" value="Gram-neg_bact_OMP"/>
</dbReference>
<evidence type="ECO:0000313" key="13">
    <source>
        <dbReference type="EMBL" id="OZI64700.1"/>
    </source>
</evidence>
<dbReference type="OrthoDB" id="8520696at2"/>
<comment type="subunit">
    <text evidence="2">Homotrimer.</text>
</comment>
<evidence type="ECO:0000256" key="11">
    <source>
        <dbReference type="SAM" id="SignalP"/>
    </source>
</evidence>
<dbReference type="RefSeq" id="WP_094819675.1">
    <property type="nucleotide sequence ID" value="NZ_NEVO01000002.1"/>
</dbReference>
<dbReference type="Proteomes" id="UP000216885">
    <property type="component" value="Unassembled WGS sequence"/>
</dbReference>
<keyword evidence="14" id="KW-1185">Reference proteome</keyword>
<gene>
    <name evidence="13" type="ORF">CAL20_03370</name>
</gene>
<comment type="caution">
    <text evidence="13">The sequence shown here is derived from an EMBL/GenBank/DDBJ whole genome shotgun (WGS) entry which is preliminary data.</text>
</comment>
<dbReference type="AlphaFoldDB" id="A0A261UTV7"/>
<comment type="subcellular location">
    <subcellularLocation>
        <location evidence="1">Cell outer membrane</location>
        <topology evidence="1">Multi-pass membrane protein</topology>
    </subcellularLocation>
</comment>
<evidence type="ECO:0000256" key="10">
    <source>
        <dbReference type="ARBA" id="ARBA00023237"/>
    </source>
</evidence>
<evidence type="ECO:0000256" key="4">
    <source>
        <dbReference type="ARBA" id="ARBA00022452"/>
    </source>
</evidence>
<evidence type="ECO:0000256" key="7">
    <source>
        <dbReference type="ARBA" id="ARBA00023065"/>
    </source>
</evidence>
<reference evidence="13 14" key="1">
    <citation type="submission" date="2017-05" db="EMBL/GenBank/DDBJ databases">
        <title>Complete and WGS of Bordetella genogroups.</title>
        <authorList>
            <person name="Spilker T."/>
            <person name="LiPuma J."/>
        </authorList>
    </citation>
    <scope>NUCLEOTIDE SEQUENCE [LARGE SCALE GENOMIC DNA]</scope>
    <source>
        <strain evidence="13 14">AU9919</strain>
    </source>
</reference>